<evidence type="ECO:0000313" key="5">
    <source>
        <dbReference type="Proteomes" id="UP001383192"/>
    </source>
</evidence>
<dbReference type="PROSITE" id="PS50157">
    <property type="entry name" value="ZINC_FINGER_C2H2_2"/>
    <property type="match status" value="1"/>
</dbReference>
<reference evidence="4 5" key="1">
    <citation type="submission" date="2024-01" db="EMBL/GenBank/DDBJ databases">
        <title>A draft genome for a cacao thread blight-causing isolate of Paramarasmius palmivorus.</title>
        <authorList>
            <person name="Baruah I.K."/>
            <person name="Bukari Y."/>
            <person name="Amoako-Attah I."/>
            <person name="Meinhardt L.W."/>
            <person name="Bailey B.A."/>
            <person name="Cohen S.P."/>
        </authorList>
    </citation>
    <scope>NUCLEOTIDE SEQUENCE [LARGE SCALE GENOMIC DNA]</scope>
    <source>
        <strain evidence="4 5">GH-12</strain>
    </source>
</reference>
<keyword evidence="5" id="KW-1185">Reference proteome</keyword>
<comment type="caution">
    <text evidence="4">The sequence shown here is derived from an EMBL/GenBank/DDBJ whole genome shotgun (WGS) entry which is preliminary data.</text>
</comment>
<dbReference type="EMBL" id="JAYKXP010000070">
    <property type="protein sequence ID" value="KAK7031208.1"/>
    <property type="molecule type" value="Genomic_DNA"/>
</dbReference>
<feature type="compositionally biased region" description="Polar residues" evidence="2">
    <location>
        <begin position="201"/>
        <end position="220"/>
    </location>
</feature>
<feature type="region of interest" description="Disordered" evidence="2">
    <location>
        <begin position="201"/>
        <end position="247"/>
    </location>
</feature>
<keyword evidence="1" id="KW-0479">Metal-binding</keyword>
<sequence length="321" mass="35771">MMDLRCWSDPSTEYIDLHPNQTPIKESVEEEKSFCFTEYLEGISALVDDPSDSLDINQTTLSGMDDIILDSESTDSEVSPEAPTLKTDVASSETPTPELAKESISYLLSDERLMEEPTSSASDGCLPLNEPQSCPPSPPPSLCFSATDSESSRCSSPELSDFEPLDVVHQEDMDLDADWHMEETISDVDSDGYDSSFELQATTKRPSAKSQPAKNTSLSLALTRKKGLGRKKCGRKPKPRKPKPVRIPCSLCSQTFTREADRDRHLSSVHKEPVESEPNFRERSQCRFCGKEFSRPDAKARHESSRSALCRQIARQKLAQK</sequence>
<feature type="region of interest" description="Disordered" evidence="2">
    <location>
        <begin position="260"/>
        <end position="282"/>
    </location>
</feature>
<dbReference type="Gene3D" id="3.30.160.60">
    <property type="entry name" value="Classic Zinc Finger"/>
    <property type="match status" value="1"/>
</dbReference>
<keyword evidence="1" id="KW-0863">Zinc-finger</keyword>
<feature type="region of interest" description="Disordered" evidence="2">
    <location>
        <begin position="114"/>
        <end position="159"/>
    </location>
</feature>
<organism evidence="4 5">
    <name type="scientific">Paramarasmius palmivorus</name>
    <dbReference type="NCBI Taxonomy" id="297713"/>
    <lineage>
        <taxon>Eukaryota</taxon>
        <taxon>Fungi</taxon>
        <taxon>Dikarya</taxon>
        <taxon>Basidiomycota</taxon>
        <taxon>Agaricomycotina</taxon>
        <taxon>Agaricomycetes</taxon>
        <taxon>Agaricomycetidae</taxon>
        <taxon>Agaricales</taxon>
        <taxon>Marasmiineae</taxon>
        <taxon>Marasmiaceae</taxon>
        <taxon>Paramarasmius</taxon>
    </lineage>
</organism>
<protein>
    <recommendedName>
        <fullName evidence="3">C2H2-type domain-containing protein</fullName>
    </recommendedName>
</protein>
<evidence type="ECO:0000256" key="2">
    <source>
        <dbReference type="SAM" id="MobiDB-lite"/>
    </source>
</evidence>
<evidence type="ECO:0000256" key="1">
    <source>
        <dbReference type="PROSITE-ProRule" id="PRU00042"/>
    </source>
</evidence>
<name>A0AAW0BW72_9AGAR</name>
<keyword evidence="1" id="KW-0862">Zinc</keyword>
<dbReference type="InterPro" id="IPR013087">
    <property type="entry name" value="Znf_C2H2_type"/>
</dbReference>
<dbReference type="PROSITE" id="PS00028">
    <property type="entry name" value="ZINC_FINGER_C2H2_1"/>
    <property type="match status" value="1"/>
</dbReference>
<dbReference type="GO" id="GO:0008270">
    <property type="term" value="F:zinc ion binding"/>
    <property type="evidence" value="ECO:0007669"/>
    <property type="project" value="UniProtKB-KW"/>
</dbReference>
<dbReference type="AlphaFoldDB" id="A0AAW0BW72"/>
<gene>
    <name evidence="4" type="ORF">VNI00_013624</name>
</gene>
<feature type="compositionally biased region" description="Basic residues" evidence="2">
    <location>
        <begin position="223"/>
        <end position="244"/>
    </location>
</feature>
<accession>A0AAW0BW72</accession>
<proteinExistence type="predicted"/>
<feature type="region of interest" description="Disordered" evidence="2">
    <location>
        <begin position="72"/>
        <end position="99"/>
    </location>
</feature>
<feature type="domain" description="C2H2-type" evidence="3">
    <location>
        <begin position="247"/>
        <end position="275"/>
    </location>
</feature>
<dbReference type="Proteomes" id="UP001383192">
    <property type="component" value="Unassembled WGS sequence"/>
</dbReference>
<evidence type="ECO:0000259" key="3">
    <source>
        <dbReference type="PROSITE" id="PS50157"/>
    </source>
</evidence>
<evidence type="ECO:0000313" key="4">
    <source>
        <dbReference type="EMBL" id="KAK7031208.1"/>
    </source>
</evidence>